<organism evidence="1 2">
    <name type="scientific">Elysia crispata</name>
    <name type="common">lettuce slug</name>
    <dbReference type="NCBI Taxonomy" id="231223"/>
    <lineage>
        <taxon>Eukaryota</taxon>
        <taxon>Metazoa</taxon>
        <taxon>Spiralia</taxon>
        <taxon>Lophotrochozoa</taxon>
        <taxon>Mollusca</taxon>
        <taxon>Gastropoda</taxon>
        <taxon>Heterobranchia</taxon>
        <taxon>Euthyneura</taxon>
        <taxon>Panpulmonata</taxon>
        <taxon>Sacoglossa</taxon>
        <taxon>Placobranchoidea</taxon>
        <taxon>Plakobranchidae</taxon>
        <taxon>Elysia</taxon>
    </lineage>
</organism>
<sequence>RCVWRHSPGPARRKPVGDGKLGSTLISELHPQLHTSTARDDVDILTSLSQKSLCPDCRSRVCMYHPSLDKNQRPLWIFSDTIHPPPSVTDHRGLGNPHPDFAFYKSRGKRRFLCLDG</sequence>
<reference evidence="1" key="1">
    <citation type="journal article" date="2023" name="G3 (Bethesda)">
        <title>A reference genome for the long-term kleptoplast-retaining sea slug Elysia crispata morphotype clarki.</title>
        <authorList>
            <person name="Eastman K.E."/>
            <person name="Pendleton A.L."/>
            <person name="Shaikh M.A."/>
            <person name="Suttiyut T."/>
            <person name="Ogas R."/>
            <person name="Tomko P."/>
            <person name="Gavelis G."/>
            <person name="Widhalm J.R."/>
            <person name="Wisecaver J.H."/>
        </authorList>
    </citation>
    <scope>NUCLEOTIDE SEQUENCE</scope>
    <source>
        <strain evidence="1">ECLA1</strain>
    </source>
</reference>
<comment type="caution">
    <text evidence="1">The sequence shown here is derived from an EMBL/GenBank/DDBJ whole genome shotgun (WGS) entry which is preliminary data.</text>
</comment>
<gene>
    <name evidence="1" type="ORF">RRG08_006181</name>
</gene>
<evidence type="ECO:0000313" key="1">
    <source>
        <dbReference type="EMBL" id="KAK3798387.1"/>
    </source>
</evidence>
<protein>
    <submittedName>
        <fullName evidence="1">Uncharacterized protein</fullName>
    </submittedName>
</protein>
<keyword evidence="2" id="KW-1185">Reference proteome</keyword>
<dbReference type="EMBL" id="JAWDGP010000690">
    <property type="protein sequence ID" value="KAK3798387.1"/>
    <property type="molecule type" value="Genomic_DNA"/>
</dbReference>
<dbReference type="Proteomes" id="UP001283361">
    <property type="component" value="Unassembled WGS sequence"/>
</dbReference>
<name>A0AAE1B4C7_9GAST</name>
<proteinExistence type="predicted"/>
<accession>A0AAE1B4C7</accession>
<dbReference type="AlphaFoldDB" id="A0AAE1B4C7"/>
<feature type="non-terminal residue" evidence="1">
    <location>
        <position position="1"/>
    </location>
</feature>
<evidence type="ECO:0000313" key="2">
    <source>
        <dbReference type="Proteomes" id="UP001283361"/>
    </source>
</evidence>